<sequence>MAEAPRYAHFWKEDETALMLAQLKELNILKYMDGRKTRNGDLFKKVAQQLRDAGFARTADQVRIRWKHLKRGFYQSRKNKGTSGRNTVALEELLGPRPSSQVNHDGEDTGFDSPLDDGKLSLEEFQAFFSDGTLNEEELEKLFHIIDSDNTSNVDTKELCDYFAKHMGDYEGVLASLETLNLSILKAMDFTKKVYEKGTNVEQFVTRFLLKESANQIQSLLNSVESAVDAIDEQHSQSRVPPAKVSPRISGRQSEHRVPDYPTNNKISPKEALKTLNNALGDVTLDHYQELQSVTSIFNIRNKYKRHRNVMTAAITGPDAAAHLAQLTTGSVEA</sequence>
<dbReference type="InterPro" id="IPR039862">
    <property type="entry name" value="NECAB1/2/3"/>
</dbReference>
<keyword evidence="4" id="KW-1185">Reference proteome</keyword>
<dbReference type="STRING" id="31033.ENSTRUP00000058706"/>
<dbReference type="AlphaFoldDB" id="H2S9Z7"/>
<accession>H2S9Z7</accession>
<dbReference type="GeneTree" id="ENSGT00950000183131"/>
<dbReference type="PANTHER" id="PTHR12178:SF2">
    <property type="entry name" value="N-TERMINAL EF-HAND CALCIUM-BINDING PROTEIN 2"/>
    <property type="match status" value="1"/>
</dbReference>
<dbReference type="GO" id="GO:0005509">
    <property type="term" value="F:calcium ion binding"/>
    <property type="evidence" value="ECO:0007669"/>
    <property type="project" value="InterPro"/>
</dbReference>
<reference evidence="3 4" key="1">
    <citation type="journal article" date="2011" name="Genome Biol. Evol.">
        <title>Integration of the genetic map and genome assembly of fugu facilitates insights into distinct features of genome evolution in teleosts and mammals.</title>
        <authorList>
            <person name="Kai W."/>
            <person name="Kikuchi K."/>
            <person name="Tohari S."/>
            <person name="Chew A.K."/>
            <person name="Tay A."/>
            <person name="Fujiwara A."/>
            <person name="Hosoya S."/>
            <person name="Suetake H."/>
            <person name="Naruse K."/>
            <person name="Brenner S."/>
            <person name="Suzuki Y."/>
            <person name="Venkatesh B."/>
        </authorList>
    </citation>
    <scope>NUCLEOTIDE SEQUENCE [LARGE SCALE GENOMIC DNA]</scope>
</reference>
<dbReference type="GO" id="GO:0042984">
    <property type="term" value="P:regulation of amyloid precursor protein biosynthetic process"/>
    <property type="evidence" value="ECO:0007669"/>
    <property type="project" value="TreeGrafter"/>
</dbReference>
<dbReference type="Pfam" id="PF13837">
    <property type="entry name" value="Myb_DNA-bind_4"/>
    <property type="match status" value="1"/>
</dbReference>
<dbReference type="GO" id="GO:0005737">
    <property type="term" value="C:cytoplasm"/>
    <property type="evidence" value="ECO:0007669"/>
    <property type="project" value="TreeGrafter"/>
</dbReference>
<dbReference type="InterPro" id="IPR011992">
    <property type="entry name" value="EF-hand-dom_pair"/>
</dbReference>
<dbReference type="PANTHER" id="PTHR12178">
    <property type="entry name" value="EF-HAND DOMAIN-CONTAINING PROTEIN"/>
    <property type="match status" value="1"/>
</dbReference>
<evidence type="ECO:0000256" key="1">
    <source>
        <dbReference type="SAM" id="MobiDB-lite"/>
    </source>
</evidence>
<evidence type="ECO:0000313" key="4">
    <source>
        <dbReference type="Proteomes" id="UP000005226"/>
    </source>
</evidence>
<name>H2S9Z7_TAKRU</name>
<feature type="domain" description="EF-hand" evidence="2">
    <location>
        <begin position="134"/>
        <end position="169"/>
    </location>
</feature>
<dbReference type="InterPro" id="IPR002048">
    <property type="entry name" value="EF_hand_dom"/>
</dbReference>
<dbReference type="Gene3D" id="1.10.238.10">
    <property type="entry name" value="EF-hand"/>
    <property type="match status" value="1"/>
</dbReference>
<dbReference type="Ensembl" id="ENSTRUT00000009278.3">
    <property type="protein sequence ID" value="ENSTRUP00000009223.3"/>
    <property type="gene ID" value="ENSTRUG00000003910.3"/>
</dbReference>
<dbReference type="Gene3D" id="1.10.10.60">
    <property type="entry name" value="Homeodomain-like"/>
    <property type="match status" value="1"/>
</dbReference>
<evidence type="ECO:0000259" key="2">
    <source>
        <dbReference type="PROSITE" id="PS50222"/>
    </source>
</evidence>
<gene>
    <name evidence="3" type="primary">necab2</name>
</gene>
<dbReference type="PROSITE" id="PS50222">
    <property type="entry name" value="EF_HAND_2"/>
    <property type="match status" value="1"/>
</dbReference>
<organism evidence="3 4">
    <name type="scientific">Takifugu rubripes</name>
    <name type="common">Japanese pufferfish</name>
    <name type="synonym">Fugu rubripes</name>
    <dbReference type="NCBI Taxonomy" id="31033"/>
    <lineage>
        <taxon>Eukaryota</taxon>
        <taxon>Metazoa</taxon>
        <taxon>Chordata</taxon>
        <taxon>Craniata</taxon>
        <taxon>Vertebrata</taxon>
        <taxon>Euteleostomi</taxon>
        <taxon>Actinopterygii</taxon>
        <taxon>Neopterygii</taxon>
        <taxon>Teleostei</taxon>
        <taxon>Neoteleostei</taxon>
        <taxon>Acanthomorphata</taxon>
        <taxon>Eupercaria</taxon>
        <taxon>Tetraodontiformes</taxon>
        <taxon>Tetradontoidea</taxon>
        <taxon>Tetraodontidae</taxon>
        <taxon>Takifugu</taxon>
    </lineage>
</organism>
<proteinExistence type="predicted"/>
<dbReference type="HOGENOM" id="CLU_041553_1_0_1"/>
<reference evidence="3" key="3">
    <citation type="submission" date="2025-09" db="UniProtKB">
        <authorList>
            <consortium name="Ensembl"/>
        </authorList>
    </citation>
    <scope>IDENTIFICATION</scope>
</reference>
<feature type="region of interest" description="Disordered" evidence="1">
    <location>
        <begin position="233"/>
        <end position="268"/>
    </location>
</feature>
<evidence type="ECO:0000313" key="3">
    <source>
        <dbReference type="Ensembl" id="ENSTRUP00000009223.3"/>
    </source>
</evidence>
<dbReference type="Proteomes" id="UP000005226">
    <property type="component" value="Chromosome 9"/>
</dbReference>
<reference evidence="3" key="2">
    <citation type="submission" date="2025-08" db="UniProtKB">
        <authorList>
            <consortium name="Ensembl"/>
        </authorList>
    </citation>
    <scope>IDENTIFICATION</scope>
</reference>
<dbReference type="SUPFAM" id="SSF47473">
    <property type="entry name" value="EF-hand"/>
    <property type="match status" value="1"/>
</dbReference>
<dbReference type="InterPro" id="IPR044822">
    <property type="entry name" value="Myb_DNA-bind_4"/>
</dbReference>
<protein>
    <submittedName>
        <fullName evidence="3">N-terminal EF-hand calcium binding protein 2</fullName>
    </submittedName>
</protein>